<reference evidence="2 3" key="1">
    <citation type="submission" date="2024-05" db="EMBL/GenBank/DDBJ databases">
        <authorList>
            <person name="Wallberg A."/>
        </authorList>
    </citation>
    <scope>NUCLEOTIDE SEQUENCE [LARGE SCALE GENOMIC DNA]</scope>
</reference>
<comment type="caution">
    <text evidence="2">The sequence shown here is derived from an EMBL/GenBank/DDBJ whole genome shotgun (WGS) entry which is preliminary data.</text>
</comment>
<dbReference type="EMBL" id="CAXKWB010158808">
    <property type="protein sequence ID" value="CAL4249575.1"/>
    <property type="molecule type" value="Genomic_DNA"/>
</dbReference>
<organism evidence="2 3">
    <name type="scientific">Meganyctiphanes norvegica</name>
    <name type="common">Northern krill</name>
    <name type="synonym">Thysanopoda norvegica</name>
    <dbReference type="NCBI Taxonomy" id="48144"/>
    <lineage>
        <taxon>Eukaryota</taxon>
        <taxon>Metazoa</taxon>
        <taxon>Ecdysozoa</taxon>
        <taxon>Arthropoda</taxon>
        <taxon>Crustacea</taxon>
        <taxon>Multicrustacea</taxon>
        <taxon>Malacostraca</taxon>
        <taxon>Eumalacostraca</taxon>
        <taxon>Eucarida</taxon>
        <taxon>Euphausiacea</taxon>
        <taxon>Euphausiidae</taxon>
        <taxon>Meganyctiphanes</taxon>
    </lineage>
</organism>
<accession>A0AAV2SUA2</accession>
<keyword evidence="1" id="KW-1133">Transmembrane helix</keyword>
<protein>
    <submittedName>
        <fullName evidence="2">Uncharacterized protein</fullName>
    </submittedName>
</protein>
<feature type="transmembrane region" description="Helical" evidence="1">
    <location>
        <begin position="111"/>
        <end position="140"/>
    </location>
</feature>
<feature type="transmembrane region" description="Helical" evidence="1">
    <location>
        <begin position="36"/>
        <end position="58"/>
    </location>
</feature>
<evidence type="ECO:0000256" key="1">
    <source>
        <dbReference type="SAM" id="Phobius"/>
    </source>
</evidence>
<evidence type="ECO:0000313" key="2">
    <source>
        <dbReference type="EMBL" id="CAL4249575.1"/>
    </source>
</evidence>
<proteinExistence type="predicted"/>
<sequence>MARIYSEISLNPIRGNWTLLGIIAGLITGFGRDPKVGLLLLLLLHLLASRGVLMLLLLRLPIRRSSLIWVTSWANLPINSNLFRMAPTTAGPAPAGAITSGEGSAMESSRIFLLAVLSPCCSCHGWLCLLLLRTVFILFLY</sequence>
<evidence type="ECO:0000313" key="3">
    <source>
        <dbReference type="Proteomes" id="UP001497623"/>
    </source>
</evidence>
<dbReference type="Proteomes" id="UP001497623">
    <property type="component" value="Unassembled WGS sequence"/>
</dbReference>
<feature type="transmembrane region" description="Helical" evidence="1">
    <location>
        <begin position="12"/>
        <end position="30"/>
    </location>
</feature>
<dbReference type="AlphaFoldDB" id="A0AAV2SUA2"/>
<name>A0AAV2SUA2_MEGNR</name>
<gene>
    <name evidence="2" type="ORF">MNOR_LOCUS41571</name>
</gene>
<keyword evidence="1" id="KW-0472">Membrane</keyword>
<keyword evidence="3" id="KW-1185">Reference proteome</keyword>
<keyword evidence="1" id="KW-0812">Transmembrane</keyword>